<reference evidence="3 4" key="1">
    <citation type="submission" date="2020-04" db="EMBL/GenBank/DDBJ databases">
        <authorList>
            <person name="Hitch T.C.A."/>
            <person name="Wylensek D."/>
            <person name="Clavel T."/>
        </authorList>
    </citation>
    <scope>NUCLEOTIDE SEQUENCE [LARGE SCALE GENOMIC DNA]</scope>
    <source>
        <strain evidence="3 4">COR2-253-APC-1A</strain>
    </source>
</reference>
<dbReference type="Pfam" id="PF13604">
    <property type="entry name" value="AAA_30"/>
    <property type="match status" value="1"/>
</dbReference>
<dbReference type="SUPFAM" id="SSF52540">
    <property type="entry name" value="P-loop containing nucleoside triphosphate hydrolases"/>
    <property type="match status" value="2"/>
</dbReference>
<feature type="region of interest" description="Disordered" evidence="1">
    <location>
        <begin position="1167"/>
        <end position="1242"/>
    </location>
</feature>
<dbReference type="Pfam" id="PF08751">
    <property type="entry name" value="TrwC"/>
    <property type="match status" value="1"/>
</dbReference>
<evidence type="ECO:0000313" key="3">
    <source>
        <dbReference type="EMBL" id="NMD88692.1"/>
    </source>
</evidence>
<organism evidence="3 4">
    <name type="scientific">Victivallis vadensis</name>
    <dbReference type="NCBI Taxonomy" id="172901"/>
    <lineage>
        <taxon>Bacteria</taxon>
        <taxon>Pseudomonadati</taxon>
        <taxon>Lentisphaerota</taxon>
        <taxon>Lentisphaeria</taxon>
        <taxon>Victivallales</taxon>
        <taxon>Victivallaceae</taxon>
        <taxon>Victivallis</taxon>
    </lineage>
</organism>
<gene>
    <name evidence="3" type="ORF">HF882_19070</name>
</gene>
<dbReference type="Gene3D" id="2.30.30.940">
    <property type="match status" value="1"/>
</dbReference>
<proteinExistence type="predicted"/>
<dbReference type="AlphaFoldDB" id="A0A848B6N3"/>
<feature type="compositionally biased region" description="Basic and acidic residues" evidence="1">
    <location>
        <begin position="1175"/>
        <end position="1211"/>
    </location>
</feature>
<feature type="domain" description="TrwC relaxase" evidence="2">
    <location>
        <begin position="12"/>
        <end position="294"/>
    </location>
</feature>
<dbReference type="SUPFAM" id="SSF55464">
    <property type="entry name" value="Origin of replication-binding domain, RBD-like"/>
    <property type="match status" value="1"/>
</dbReference>
<feature type="compositionally biased region" description="Polar residues" evidence="1">
    <location>
        <begin position="1231"/>
        <end position="1242"/>
    </location>
</feature>
<evidence type="ECO:0000259" key="2">
    <source>
        <dbReference type="Pfam" id="PF08751"/>
    </source>
</evidence>
<dbReference type="EMBL" id="JABAEW010000054">
    <property type="protein sequence ID" value="NMD88692.1"/>
    <property type="molecule type" value="Genomic_DNA"/>
</dbReference>
<dbReference type="NCBIfam" id="TIGR02686">
    <property type="entry name" value="relax_trwC"/>
    <property type="match status" value="1"/>
</dbReference>
<dbReference type="InterPro" id="IPR014059">
    <property type="entry name" value="TraI/TrwC_relax"/>
</dbReference>
<dbReference type="CDD" id="cd18809">
    <property type="entry name" value="SF1_C_RecD"/>
    <property type="match status" value="1"/>
</dbReference>
<feature type="compositionally biased region" description="Basic and acidic residues" evidence="1">
    <location>
        <begin position="1218"/>
        <end position="1227"/>
    </location>
</feature>
<dbReference type="RefSeq" id="WP_168963738.1">
    <property type="nucleotide sequence ID" value="NZ_JABAEW010000054.1"/>
</dbReference>
<evidence type="ECO:0000256" key="1">
    <source>
        <dbReference type="SAM" id="MobiDB-lite"/>
    </source>
</evidence>
<comment type="caution">
    <text evidence="3">The sequence shown here is derived from an EMBL/GenBank/DDBJ whole genome shotgun (WGS) entry which is preliminary data.</text>
</comment>
<dbReference type="NCBIfam" id="NF041492">
    <property type="entry name" value="MobF"/>
    <property type="match status" value="1"/>
</dbReference>
<dbReference type="InterPro" id="IPR027417">
    <property type="entry name" value="P-loop_NTPase"/>
</dbReference>
<name>A0A848B6N3_9BACT</name>
<accession>A0A848B6N3</accession>
<dbReference type="Gene3D" id="3.40.50.300">
    <property type="entry name" value="P-loop containing nucleotide triphosphate hydrolases"/>
    <property type="match status" value="2"/>
</dbReference>
<protein>
    <submittedName>
        <fullName evidence="3">Relaxase domain-containing protein</fullName>
    </submittedName>
</protein>
<sequence>MFNMTKIRATNGAGKSFYANHLAANDYYSESEKVVGCWKGFLTYNFGLLGEKVDLNAFSLFQKGIDPLSGGKLTQRRVSGGPRFFDFQVAAPKSVSIMSLFDARLIEAHREAVDEAMRELESLAAVRLRTGDHVFTNNYEITGQIIYAQFHHDASRALDPQLHTHNVVVNVTQDSDGKYKALESLEMCRAIRYAGKVYHNKLSELCRQLGYELENHYDEKGRILWKDIKGIPPEVMELYSKRRHEIEKLEEAFIAEHGRKPTLTENNQLSMSSRASKMKTATSAEVREYQLSQLTAEQKRLLFRKADQVKWSQPEKEWIDPELVQKALREAVHLIFERESVVKLDKVLAEAMNQNLGAYPLEMLKEEAGELPELKKLGGLDVNPWVAPQEIIDRELYAIEAVENQRGVFEAIAPEFTAFAGEESRTSQAELIRGLLNSRDRFNLFRGVAGAGKTSTLQEFCRGLRSGGVASIHLIAPTNSAVDVLKQEGFEQSQTAASFLQRSEKPPSGSYVIIDESGLNSLREGVEIIRTARENNYRVLFVGDARQHTAVESGDFFRLLEEHSEIRQFSLTDIHRQQHEEYRRGIMECALGQFEQAFDRFDRNHFIHEGKAKYLEDAAQSYMDYTNNGQRIDRAILVAPTHDEGDRLTDAVRRKLKDHGIVAKEGRTTVVFRSWNWEKTRLKEEKHYSPGYAISFVRTMKGVAKAGETACVEYVKDGMLHLDNGKLLHLKTAADFIEVGELRELELCAGDLIQFNVNLRERKIYNGSLARVTDDPEKVMLLYSDGRKRELVEMPKGYAAFKYGWVTTSHKSQGRTAENVVVAAQGLDCKAFYVSLSRGRKHMALHCPEKAFLKEQLSFRHGNRRSIHDLVRDREVPAGRILALSKEAQAAKERTLPNTRYKSVKGRLGKLADKLKKLAQSIRHFGAQVASRRGRNARYGLEIITGDSAFEIKRNAAIDTEKIMKRKRQEEEHRQNGGDSSGWNLFNELQEFLNTAQDTDNNREEIHDFAEREHAIFVLDSLFTGKKTQRKAALQIPKPVRLPAVPKVASLSEASLTEDERLLAEARTWLESQIDVTDSAVSITEDERLLAEAREWLEEQINTPVQQTGLRESENLPPNENLLEWISKVVEEQEAESIEKKIDAQESIWKLKVKTALKKIQKPESAVLQYPGDSPDLRDEVARRISEQKKHEKVSPAEAIHSSEHKEERQKQAAPDLQRLHYEKIAPEQKLPNQKQSRGMER</sequence>
<dbReference type="InterPro" id="IPR014862">
    <property type="entry name" value="TrwC"/>
</dbReference>
<dbReference type="Proteomes" id="UP000576225">
    <property type="component" value="Unassembled WGS sequence"/>
</dbReference>
<evidence type="ECO:0000313" key="4">
    <source>
        <dbReference type="Proteomes" id="UP000576225"/>
    </source>
</evidence>